<evidence type="ECO:0000313" key="3">
    <source>
        <dbReference type="EMBL" id="CAD8341271.1"/>
    </source>
</evidence>
<feature type="transmembrane region" description="Helical" evidence="1">
    <location>
        <begin position="91"/>
        <end position="113"/>
    </location>
</feature>
<keyword evidence="1" id="KW-0472">Membrane</keyword>
<reference evidence="3" key="1">
    <citation type="submission" date="2021-01" db="EMBL/GenBank/DDBJ databases">
        <authorList>
            <person name="Corre E."/>
            <person name="Pelletier E."/>
            <person name="Niang G."/>
            <person name="Scheremetjew M."/>
            <person name="Finn R."/>
            <person name="Kale V."/>
            <person name="Holt S."/>
            <person name="Cochrane G."/>
            <person name="Meng A."/>
            <person name="Brown T."/>
            <person name="Cohen L."/>
        </authorList>
    </citation>
    <scope>NUCLEOTIDE SEQUENCE</scope>
    <source>
        <strain evidence="3">CCMP3328</strain>
    </source>
</reference>
<dbReference type="AlphaFoldDB" id="A0A6T6HSJ6"/>
<evidence type="ECO:0000256" key="1">
    <source>
        <dbReference type="SAM" id="Phobius"/>
    </source>
</evidence>
<protein>
    <submittedName>
        <fullName evidence="3">Uncharacterized protein</fullName>
    </submittedName>
</protein>
<organism evidence="3">
    <name type="scientific">Craspedostauros australis</name>
    <dbReference type="NCBI Taxonomy" id="1486917"/>
    <lineage>
        <taxon>Eukaryota</taxon>
        <taxon>Sar</taxon>
        <taxon>Stramenopiles</taxon>
        <taxon>Ochrophyta</taxon>
        <taxon>Bacillariophyta</taxon>
        <taxon>Bacillariophyceae</taxon>
        <taxon>Bacillariophycidae</taxon>
        <taxon>Naviculales</taxon>
        <taxon>Naviculaceae</taxon>
        <taxon>Craspedostauros</taxon>
    </lineage>
</organism>
<evidence type="ECO:0000313" key="2">
    <source>
        <dbReference type="EMBL" id="CAD8341270.1"/>
    </source>
</evidence>
<keyword evidence="1" id="KW-1133">Transmembrane helix</keyword>
<feature type="transmembrane region" description="Helical" evidence="1">
    <location>
        <begin position="43"/>
        <end position="63"/>
    </location>
</feature>
<dbReference type="EMBL" id="HBEF01021660">
    <property type="protein sequence ID" value="CAD8341271.1"/>
    <property type="molecule type" value="Transcribed_RNA"/>
</dbReference>
<dbReference type="EMBL" id="HBEF01021659">
    <property type="protein sequence ID" value="CAD8341270.1"/>
    <property type="molecule type" value="Transcribed_RNA"/>
</dbReference>
<sequence length="180" mass="19025">MSDNYEATKVATGEATINAIPTPGVKRGHVCCGGCCDVRRATIIVNIIMLCITLLGLLGVAAAKGVASQAAENADDDETITSLQALSDAPVGVLVAVLLVQSACYVCGIFGAIKYNSPLVLVAFVCYCVTFAFDLFGANIVGMIITACFAYPHFFLHQEIRNGVMTPENYINEQQSCCCV</sequence>
<gene>
    <name evidence="2" type="ORF">CAUS1442_LOCUS13405</name>
    <name evidence="3" type="ORF">CAUS1442_LOCUS13406</name>
</gene>
<accession>A0A6T6HSJ6</accession>
<name>A0A6T6HSJ6_9STRA</name>
<proteinExistence type="predicted"/>
<feature type="transmembrane region" description="Helical" evidence="1">
    <location>
        <begin position="119"/>
        <end position="151"/>
    </location>
</feature>
<keyword evidence="1" id="KW-0812">Transmembrane</keyword>